<reference evidence="1 2" key="1">
    <citation type="journal article" date="2019" name="Int. J. Syst. Evol. Microbiol.">
        <title>The Global Catalogue of Microorganisms (GCM) 10K type strain sequencing project: providing services to taxonomists for standard genome sequencing and annotation.</title>
        <authorList>
            <consortium name="The Broad Institute Genomics Platform"/>
            <consortium name="The Broad Institute Genome Sequencing Center for Infectious Disease"/>
            <person name="Wu L."/>
            <person name="Ma J."/>
        </authorList>
    </citation>
    <scope>NUCLEOTIDE SEQUENCE [LARGE SCALE GENOMIC DNA]</scope>
    <source>
        <strain evidence="1 2">JCM 10977</strain>
    </source>
</reference>
<protein>
    <recommendedName>
        <fullName evidence="3">DUF4279 domain-containing protein</fullName>
    </recommendedName>
</protein>
<evidence type="ECO:0000313" key="2">
    <source>
        <dbReference type="Proteomes" id="UP001500542"/>
    </source>
</evidence>
<organism evidence="1 2">
    <name type="scientific">Kribbella koreensis</name>
    <dbReference type="NCBI Taxonomy" id="57909"/>
    <lineage>
        <taxon>Bacteria</taxon>
        <taxon>Bacillati</taxon>
        <taxon>Actinomycetota</taxon>
        <taxon>Actinomycetes</taxon>
        <taxon>Propionibacteriales</taxon>
        <taxon>Kribbellaceae</taxon>
        <taxon>Kribbella</taxon>
    </lineage>
</organism>
<evidence type="ECO:0000313" key="1">
    <source>
        <dbReference type="EMBL" id="GAA0946710.1"/>
    </source>
</evidence>
<keyword evidence="2" id="KW-1185">Reference proteome</keyword>
<dbReference type="EMBL" id="BAAAHK010000009">
    <property type="protein sequence ID" value="GAA0946710.1"/>
    <property type="molecule type" value="Genomic_DNA"/>
</dbReference>
<sequence>MIRAEIVVQSAELSLDELTAIIGREPDSGRTIGSPSRVQPSRNYRSSLWAQSLEWDSSLHGGTEGLSIAVAALGDELGGRLAALKLQGCDVVLDVVQDIEGEHDDSTLGLSFSEAAVEWLARAKASISVDQYVGTAP</sequence>
<gene>
    <name evidence="1" type="ORF">GCM10009554_42890</name>
</gene>
<dbReference type="Proteomes" id="UP001500542">
    <property type="component" value="Unassembled WGS sequence"/>
</dbReference>
<comment type="caution">
    <text evidence="1">The sequence shown here is derived from an EMBL/GenBank/DDBJ whole genome shotgun (WGS) entry which is preliminary data.</text>
</comment>
<evidence type="ECO:0008006" key="3">
    <source>
        <dbReference type="Google" id="ProtNLM"/>
    </source>
</evidence>
<name>A0ABN1QSG8_9ACTN</name>
<accession>A0ABN1QSG8</accession>
<proteinExistence type="predicted"/>